<dbReference type="InterPro" id="IPR021838">
    <property type="entry name" value="DUF3431"/>
</dbReference>
<name>A0A6A6W9N7_9PEZI</name>
<keyword evidence="1" id="KW-1133">Transmembrane helix</keyword>
<keyword evidence="1" id="KW-0812">Transmembrane</keyword>
<evidence type="ECO:0000256" key="1">
    <source>
        <dbReference type="SAM" id="Phobius"/>
    </source>
</evidence>
<dbReference type="EMBL" id="ML996573">
    <property type="protein sequence ID" value="KAF2757811.1"/>
    <property type="molecule type" value="Genomic_DNA"/>
</dbReference>
<proteinExistence type="predicted"/>
<evidence type="ECO:0000313" key="3">
    <source>
        <dbReference type="Proteomes" id="UP000799437"/>
    </source>
</evidence>
<accession>A0A6A6W9N7</accession>
<dbReference type="PANTHER" id="PTHR37490:SF3">
    <property type="entry name" value="DUF3431 DOMAIN CONTAINING PROTEIN"/>
    <property type="match status" value="1"/>
</dbReference>
<dbReference type="RefSeq" id="XP_033600262.1">
    <property type="nucleotide sequence ID" value="XM_033744166.1"/>
</dbReference>
<feature type="transmembrane region" description="Helical" evidence="1">
    <location>
        <begin position="21"/>
        <end position="41"/>
    </location>
</feature>
<dbReference type="Pfam" id="PF11913">
    <property type="entry name" value="DUF3431"/>
    <property type="match status" value="1"/>
</dbReference>
<keyword evidence="3" id="KW-1185">Reference proteome</keyword>
<organism evidence="2 3">
    <name type="scientific">Pseudovirgaria hyperparasitica</name>
    <dbReference type="NCBI Taxonomy" id="470096"/>
    <lineage>
        <taxon>Eukaryota</taxon>
        <taxon>Fungi</taxon>
        <taxon>Dikarya</taxon>
        <taxon>Ascomycota</taxon>
        <taxon>Pezizomycotina</taxon>
        <taxon>Dothideomycetes</taxon>
        <taxon>Dothideomycetes incertae sedis</taxon>
        <taxon>Acrospermales</taxon>
        <taxon>Acrospermaceae</taxon>
        <taxon>Pseudovirgaria</taxon>
    </lineage>
</organism>
<dbReference type="AlphaFoldDB" id="A0A6A6W9N7"/>
<sequence>MLKPLPPPAPFRPIRRRRHGILRSRNVVLTLLIVLVLATYLKFRSGPTDPLHDDFSDLIAQEKEPGAVFKDLAVDLDTGVRGSQRITSSEPGLIVRRSAFVVASRKTEDTAWLKRFFPQWERWIYYVDEPTAELSIPKNKGRESMVYLTFIIDNYDNLPDDVVFIHPTRFQWHNDDPDYDGLRMLRLFRLSYLRKEGYVNMRCVWVLGCPNEIKPLQQEGHHRDAVHAGEVYKKAFEDLFPQKPVPAAIGVSCCAQFAATKEKILENPKREYQRYRQWILDTDHADDISGRIFEYSWHIIFGKDPVHCPKASECYCNVFGLCDLECYKDDSCEGRYALPPYSTLPKGWPRLDWNGKPREVSTNDY</sequence>
<reference evidence="2" key="1">
    <citation type="journal article" date="2020" name="Stud. Mycol.">
        <title>101 Dothideomycetes genomes: a test case for predicting lifestyles and emergence of pathogens.</title>
        <authorList>
            <person name="Haridas S."/>
            <person name="Albert R."/>
            <person name="Binder M."/>
            <person name="Bloem J."/>
            <person name="Labutti K."/>
            <person name="Salamov A."/>
            <person name="Andreopoulos B."/>
            <person name="Baker S."/>
            <person name="Barry K."/>
            <person name="Bills G."/>
            <person name="Bluhm B."/>
            <person name="Cannon C."/>
            <person name="Castanera R."/>
            <person name="Culley D."/>
            <person name="Daum C."/>
            <person name="Ezra D."/>
            <person name="Gonzalez J."/>
            <person name="Henrissat B."/>
            <person name="Kuo A."/>
            <person name="Liang C."/>
            <person name="Lipzen A."/>
            <person name="Lutzoni F."/>
            <person name="Magnuson J."/>
            <person name="Mondo S."/>
            <person name="Nolan M."/>
            <person name="Ohm R."/>
            <person name="Pangilinan J."/>
            <person name="Park H.-J."/>
            <person name="Ramirez L."/>
            <person name="Alfaro M."/>
            <person name="Sun H."/>
            <person name="Tritt A."/>
            <person name="Yoshinaga Y."/>
            <person name="Zwiers L.-H."/>
            <person name="Turgeon B."/>
            <person name="Goodwin S."/>
            <person name="Spatafora J."/>
            <person name="Crous P."/>
            <person name="Grigoriev I."/>
        </authorList>
    </citation>
    <scope>NUCLEOTIDE SEQUENCE</scope>
    <source>
        <strain evidence="2">CBS 121739</strain>
    </source>
</reference>
<dbReference type="PANTHER" id="PTHR37490">
    <property type="entry name" value="EXPRESSED PROTEIN"/>
    <property type="match status" value="1"/>
</dbReference>
<gene>
    <name evidence="2" type="ORF">EJ05DRAFT_477026</name>
</gene>
<dbReference type="GeneID" id="54485220"/>
<protein>
    <submittedName>
        <fullName evidence="2">Uncharacterized protein</fullName>
    </submittedName>
</protein>
<evidence type="ECO:0000313" key="2">
    <source>
        <dbReference type="EMBL" id="KAF2757811.1"/>
    </source>
</evidence>
<keyword evidence="1" id="KW-0472">Membrane</keyword>
<dbReference type="Proteomes" id="UP000799437">
    <property type="component" value="Unassembled WGS sequence"/>
</dbReference>
<dbReference type="OrthoDB" id="426718at2759"/>